<proteinExistence type="predicted"/>
<protein>
    <submittedName>
        <fullName evidence="2">Uncharacterized protein</fullName>
    </submittedName>
</protein>
<dbReference type="KEGG" id="abas:ACPOL_4645"/>
<name>A0A2Z5G5J9_9BACT</name>
<evidence type="ECO:0000256" key="1">
    <source>
        <dbReference type="SAM" id="Phobius"/>
    </source>
</evidence>
<dbReference type="AlphaFoldDB" id="A0A2Z5G5J9"/>
<evidence type="ECO:0000313" key="2">
    <source>
        <dbReference type="EMBL" id="AXC13915.1"/>
    </source>
</evidence>
<dbReference type="Proteomes" id="UP000253606">
    <property type="component" value="Chromosome"/>
</dbReference>
<sequence>MDESILEVTLGTGSQGKLMVYLARGPFFKGAAVIIAVGFLRYVPS</sequence>
<reference evidence="2 3" key="1">
    <citation type="journal article" date="2018" name="Front. Microbiol.">
        <title>Hydrolytic Capabilities as a Key to Environmental Success: Chitinolytic and Cellulolytic Acidobacteria From Acidic Sub-arctic Soils and Boreal Peatlands.</title>
        <authorList>
            <person name="Belova S.E."/>
            <person name="Ravin N.V."/>
            <person name="Pankratov T.A."/>
            <person name="Rakitin A.L."/>
            <person name="Ivanova A.A."/>
            <person name="Beletsky A.V."/>
            <person name="Mardanov A.V."/>
            <person name="Sinninghe Damste J.S."/>
            <person name="Dedysh S.N."/>
        </authorList>
    </citation>
    <scope>NUCLEOTIDE SEQUENCE [LARGE SCALE GENOMIC DNA]</scope>
    <source>
        <strain evidence="2 3">SBC82</strain>
    </source>
</reference>
<keyword evidence="1" id="KW-0812">Transmembrane</keyword>
<keyword evidence="1" id="KW-1133">Transmembrane helix</keyword>
<evidence type="ECO:0000313" key="3">
    <source>
        <dbReference type="Proteomes" id="UP000253606"/>
    </source>
</evidence>
<keyword evidence="1" id="KW-0472">Membrane</keyword>
<organism evidence="2 3">
    <name type="scientific">Acidisarcina polymorpha</name>
    <dbReference type="NCBI Taxonomy" id="2211140"/>
    <lineage>
        <taxon>Bacteria</taxon>
        <taxon>Pseudomonadati</taxon>
        <taxon>Acidobacteriota</taxon>
        <taxon>Terriglobia</taxon>
        <taxon>Terriglobales</taxon>
        <taxon>Acidobacteriaceae</taxon>
        <taxon>Acidisarcina</taxon>
    </lineage>
</organism>
<accession>A0A2Z5G5J9</accession>
<feature type="transmembrane region" description="Helical" evidence="1">
    <location>
        <begin position="26"/>
        <end position="43"/>
    </location>
</feature>
<dbReference type="EMBL" id="CP030840">
    <property type="protein sequence ID" value="AXC13915.1"/>
    <property type="molecule type" value="Genomic_DNA"/>
</dbReference>
<gene>
    <name evidence="2" type="ORF">ACPOL_4645</name>
</gene>
<keyword evidence="3" id="KW-1185">Reference proteome</keyword>